<proteinExistence type="predicted"/>
<dbReference type="AlphaFoldDB" id="A0AAE1B634"/>
<dbReference type="Proteomes" id="UP001283361">
    <property type="component" value="Unassembled WGS sequence"/>
</dbReference>
<protein>
    <submittedName>
        <fullName evidence="1">Uncharacterized protein</fullName>
    </submittedName>
</protein>
<gene>
    <name evidence="1" type="ORF">RRG08_052710</name>
</gene>
<organism evidence="1 2">
    <name type="scientific">Elysia crispata</name>
    <name type="common">lettuce slug</name>
    <dbReference type="NCBI Taxonomy" id="231223"/>
    <lineage>
        <taxon>Eukaryota</taxon>
        <taxon>Metazoa</taxon>
        <taxon>Spiralia</taxon>
        <taxon>Lophotrochozoa</taxon>
        <taxon>Mollusca</taxon>
        <taxon>Gastropoda</taxon>
        <taxon>Heterobranchia</taxon>
        <taxon>Euthyneura</taxon>
        <taxon>Panpulmonata</taxon>
        <taxon>Sacoglossa</taxon>
        <taxon>Placobranchoidea</taxon>
        <taxon>Plakobranchidae</taxon>
        <taxon>Elysia</taxon>
    </lineage>
</organism>
<reference evidence="1" key="1">
    <citation type="journal article" date="2023" name="G3 (Bethesda)">
        <title>A reference genome for the long-term kleptoplast-retaining sea slug Elysia crispata morphotype clarki.</title>
        <authorList>
            <person name="Eastman K.E."/>
            <person name="Pendleton A.L."/>
            <person name="Shaikh M.A."/>
            <person name="Suttiyut T."/>
            <person name="Ogas R."/>
            <person name="Tomko P."/>
            <person name="Gavelis G."/>
            <person name="Widhalm J.R."/>
            <person name="Wisecaver J.H."/>
        </authorList>
    </citation>
    <scope>NUCLEOTIDE SEQUENCE</scope>
    <source>
        <strain evidence="1">ECLA1</strain>
    </source>
</reference>
<keyword evidence="2" id="KW-1185">Reference proteome</keyword>
<name>A0AAE1B634_9GAST</name>
<accession>A0AAE1B634</accession>
<sequence>MLFSSRCLQKSQCKNDFEAKDNISPHFSGDGPCDREIMAPRVQKSRREQSGWWKEATTRRVLVKSGIAPDLPRWTALIMSYAKAVCES</sequence>
<dbReference type="EMBL" id="JAWDGP010000556">
    <property type="protein sequence ID" value="KAK3799526.1"/>
    <property type="molecule type" value="Genomic_DNA"/>
</dbReference>
<evidence type="ECO:0000313" key="1">
    <source>
        <dbReference type="EMBL" id="KAK3799526.1"/>
    </source>
</evidence>
<comment type="caution">
    <text evidence="1">The sequence shown here is derived from an EMBL/GenBank/DDBJ whole genome shotgun (WGS) entry which is preliminary data.</text>
</comment>
<evidence type="ECO:0000313" key="2">
    <source>
        <dbReference type="Proteomes" id="UP001283361"/>
    </source>
</evidence>